<dbReference type="Proteomes" id="UP000028681">
    <property type="component" value="Chromosome"/>
</dbReference>
<protein>
    <submittedName>
        <fullName evidence="1">Uncharacterized protein</fullName>
    </submittedName>
</protein>
<dbReference type="KEGG" id="ete:ETEE_2799"/>
<accession>A0A076LRC0</accession>
<proteinExistence type="predicted"/>
<evidence type="ECO:0000313" key="1">
    <source>
        <dbReference type="EMBL" id="AIJ09232.1"/>
    </source>
</evidence>
<organism evidence="1 2">
    <name type="scientific">Edwardsiella anguillarum ET080813</name>
    <dbReference type="NCBI Taxonomy" id="667120"/>
    <lineage>
        <taxon>Bacteria</taxon>
        <taxon>Pseudomonadati</taxon>
        <taxon>Pseudomonadota</taxon>
        <taxon>Gammaproteobacteria</taxon>
        <taxon>Enterobacterales</taxon>
        <taxon>Hafniaceae</taxon>
        <taxon>Edwardsiella</taxon>
    </lineage>
</organism>
<name>A0A076LRC0_9GAMM</name>
<reference evidence="1 2" key="1">
    <citation type="journal article" date="2012" name="PLoS ONE">
        <title>Edwardsiella comparative phylogenomics reveal the new intra/inter-species taxonomic relationships, virulence evolution and niche adaptation mechanisms.</title>
        <authorList>
            <person name="Yang M."/>
            <person name="Lv Y."/>
            <person name="Xiao J."/>
            <person name="Wu H."/>
            <person name="Zheng H."/>
            <person name="Liu Q."/>
            <person name="Zhang Y."/>
            <person name="Wang Q."/>
        </authorList>
    </citation>
    <scope>NUCLEOTIDE SEQUENCE [LARGE SCALE GENOMIC DNA]</scope>
    <source>
        <strain evidence="2">080813</strain>
    </source>
</reference>
<sequence length="37" mass="3990">MITLLENMNILVDDGIRHGSVIKISASFVGLPVVISH</sequence>
<evidence type="ECO:0000313" key="2">
    <source>
        <dbReference type="Proteomes" id="UP000028681"/>
    </source>
</evidence>
<dbReference type="EMBL" id="CP006664">
    <property type="protein sequence ID" value="AIJ09232.1"/>
    <property type="molecule type" value="Genomic_DNA"/>
</dbReference>
<gene>
    <name evidence="1" type="ORF">ETEE_2799</name>
</gene>
<dbReference type="AlphaFoldDB" id="A0A076LRC0"/>
<dbReference type="HOGENOM" id="CLU_3343090_0_0_6"/>